<dbReference type="InterPro" id="IPR000618">
    <property type="entry name" value="Insect_cuticle"/>
</dbReference>
<dbReference type="GO" id="GO:0008010">
    <property type="term" value="F:structural constituent of chitin-based larval cuticle"/>
    <property type="evidence" value="ECO:0007669"/>
    <property type="project" value="TreeGrafter"/>
</dbReference>
<dbReference type="GO" id="GO:0062129">
    <property type="term" value="C:chitin-based extracellular matrix"/>
    <property type="evidence" value="ECO:0007669"/>
    <property type="project" value="TreeGrafter"/>
</dbReference>
<protein>
    <submittedName>
        <fullName evidence="4">Uncharacterized protein</fullName>
    </submittedName>
</protein>
<keyword evidence="1 2" id="KW-0193">Cuticle</keyword>
<gene>
    <name evidence="4" type="ORF">CHIRRI_LOCUS3184</name>
</gene>
<dbReference type="PANTHER" id="PTHR10380">
    <property type="entry name" value="CUTICLE PROTEIN"/>
    <property type="match status" value="1"/>
</dbReference>
<evidence type="ECO:0000313" key="5">
    <source>
        <dbReference type="Proteomes" id="UP001153620"/>
    </source>
</evidence>
<evidence type="ECO:0000313" key="4">
    <source>
        <dbReference type="EMBL" id="CAG9800234.1"/>
    </source>
</evidence>
<reference evidence="4" key="1">
    <citation type="submission" date="2022-01" db="EMBL/GenBank/DDBJ databases">
        <authorList>
            <person name="King R."/>
        </authorList>
    </citation>
    <scope>NUCLEOTIDE SEQUENCE</scope>
</reference>
<name>A0A9N9RMX1_9DIPT</name>
<organism evidence="4 5">
    <name type="scientific">Chironomus riparius</name>
    <dbReference type="NCBI Taxonomy" id="315576"/>
    <lineage>
        <taxon>Eukaryota</taxon>
        <taxon>Metazoa</taxon>
        <taxon>Ecdysozoa</taxon>
        <taxon>Arthropoda</taxon>
        <taxon>Hexapoda</taxon>
        <taxon>Insecta</taxon>
        <taxon>Pterygota</taxon>
        <taxon>Neoptera</taxon>
        <taxon>Endopterygota</taxon>
        <taxon>Diptera</taxon>
        <taxon>Nematocera</taxon>
        <taxon>Chironomoidea</taxon>
        <taxon>Chironomidae</taxon>
        <taxon>Chironominae</taxon>
        <taxon>Chironomus</taxon>
    </lineage>
</organism>
<dbReference type="EMBL" id="OU895877">
    <property type="protein sequence ID" value="CAG9800234.1"/>
    <property type="molecule type" value="Genomic_DNA"/>
</dbReference>
<feature type="signal peptide" evidence="3">
    <location>
        <begin position="1"/>
        <end position="16"/>
    </location>
</feature>
<evidence type="ECO:0000256" key="3">
    <source>
        <dbReference type="SAM" id="SignalP"/>
    </source>
</evidence>
<accession>A0A9N9RMX1</accession>
<dbReference type="PRINTS" id="PR00947">
    <property type="entry name" value="CUTICLE"/>
</dbReference>
<feature type="chain" id="PRO_5040350509" evidence="3">
    <location>
        <begin position="17"/>
        <end position="105"/>
    </location>
</feature>
<evidence type="ECO:0000256" key="2">
    <source>
        <dbReference type="PROSITE-ProRule" id="PRU00497"/>
    </source>
</evidence>
<dbReference type="Pfam" id="PF00379">
    <property type="entry name" value="Chitin_bind_4"/>
    <property type="match status" value="1"/>
</dbReference>
<dbReference type="InterPro" id="IPR031311">
    <property type="entry name" value="CHIT_BIND_RR_consensus"/>
</dbReference>
<dbReference type="AlphaFoldDB" id="A0A9N9RMX1"/>
<dbReference type="InterPro" id="IPR050468">
    <property type="entry name" value="Cuticle_Struct_Prot"/>
</dbReference>
<keyword evidence="3" id="KW-0732">Signal</keyword>
<dbReference type="Proteomes" id="UP001153620">
    <property type="component" value="Chromosome 1"/>
</dbReference>
<dbReference type="PROSITE" id="PS00233">
    <property type="entry name" value="CHIT_BIND_RR_1"/>
    <property type="match status" value="1"/>
</dbReference>
<sequence>MKFVIVFSVLLVSALARPADDSKDATILKYENDNIGLDSYNFGFETSDGIKRDESAVVNNFGSETEELVVRGSVSWITPEGETITLNYVADKDGYRPEGAHIPSK</sequence>
<reference evidence="4" key="2">
    <citation type="submission" date="2022-10" db="EMBL/GenBank/DDBJ databases">
        <authorList>
            <consortium name="ENA_rothamsted_submissions"/>
            <consortium name="culmorum"/>
            <person name="King R."/>
        </authorList>
    </citation>
    <scope>NUCLEOTIDE SEQUENCE</scope>
</reference>
<dbReference type="PANTHER" id="PTHR10380:SF218">
    <property type="entry name" value="ADULT CUTICLE PROTEIN 65AA-RELATED"/>
    <property type="match status" value="1"/>
</dbReference>
<keyword evidence="5" id="KW-1185">Reference proteome</keyword>
<dbReference type="PROSITE" id="PS51155">
    <property type="entry name" value="CHIT_BIND_RR_2"/>
    <property type="match status" value="1"/>
</dbReference>
<evidence type="ECO:0000256" key="1">
    <source>
        <dbReference type="ARBA" id="ARBA00022460"/>
    </source>
</evidence>
<dbReference type="OrthoDB" id="7255276at2759"/>
<proteinExistence type="predicted"/>